<organism evidence="3 4">
    <name type="scientific">Roseinatronobacter bogoriensis subsp. barguzinensis</name>
    <dbReference type="NCBI Taxonomy" id="441209"/>
    <lineage>
        <taxon>Bacteria</taxon>
        <taxon>Pseudomonadati</taxon>
        <taxon>Pseudomonadota</taxon>
        <taxon>Alphaproteobacteria</taxon>
        <taxon>Rhodobacterales</taxon>
        <taxon>Paracoccaceae</taxon>
        <taxon>Roseinatronobacter</taxon>
    </lineage>
</organism>
<dbReference type="OrthoDB" id="9791872at2"/>
<feature type="transmembrane region" description="Helical" evidence="1">
    <location>
        <begin position="12"/>
        <end position="34"/>
    </location>
</feature>
<dbReference type="InterPro" id="IPR002823">
    <property type="entry name" value="DUF112_TM"/>
</dbReference>
<feature type="domain" description="DUF112" evidence="2">
    <location>
        <begin position="18"/>
        <end position="448"/>
    </location>
</feature>
<feature type="transmembrane region" description="Helical" evidence="1">
    <location>
        <begin position="200"/>
        <end position="219"/>
    </location>
</feature>
<gene>
    <name evidence="3" type="ORF">BG454_00615</name>
</gene>
<keyword evidence="1" id="KW-1133">Transmembrane helix</keyword>
<evidence type="ECO:0000313" key="4">
    <source>
        <dbReference type="Proteomes" id="UP000228948"/>
    </source>
</evidence>
<dbReference type="AlphaFoldDB" id="A0A2K8K517"/>
<dbReference type="KEGG" id="rbg:BG454_00615"/>
<feature type="transmembrane region" description="Helical" evidence="1">
    <location>
        <begin position="124"/>
        <end position="141"/>
    </location>
</feature>
<dbReference type="PANTHER" id="PTHR35342">
    <property type="entry name" value="TRICARBOXYLIC TRANSPORT PROTEIN"/>
    <property type="match status" value="1"/>
</dbReference>
<dbReference type="STRING" id="441209.GCA_001870665_00219"/>
<sequence length="510" mass="53533">MLEFLGEAFALAFAPEVIIFACVGILLGITVGAIPGLSGDMAIAVLLPFVFVLEPASALGLLVGVYKGSMFGGSISAITFGVPGTAGAAATVIDGYQAKLAGKPNKALHTALYSSCIGDTTSDLILIFLALPLALVALKFGPVEFFALYVISLTLVAALTMGQVARGVAAAALGVMLAMIGRDPMTGAQRYTFGMPELSGGIGLIPLLVGIFAISEILVQIARMLQRRRFQQRVTTPAQDAPAYDPSKDKMDWPTFRSTFGATMLGTGMGTFIGALPGAGASLAAFMSYGLAQRLSRKPKEFGKGSLEGVAAAEAGNSATSGATFIPLFAFGIPGSATAALFGAALIMMSITPGPTMMRDNMAIIYALFFILIYANLFNLVASKVLLPVYSRLAMIQPRYVLPIVLGLAILGTFASSNSINAVWMLLAAGVLGVALRWFGVPLGPLVLGFIVGPGLEESLRQALMLGRNDWTHLVKSPLALGIYFGTFALLLLFWLLTRKRNVLTKEEVK</sequence>
<evidence type="ECO:0000256" key="1">
    <source>
        <dbReference type="SAM" id="Phobius"/>
    </source>
</evidence>
<proteinExistence type="predicted"/>
<dbReference type="Proteomes" id="UP000228948">
    <property type="component" value="Chromosome"/>
</dbReference>
<protein>
    <recommendedName>
        <fullName evidence="2">DUF112 domain-containing protein</fullName>
    </recommendedName>
</protein>
<dbReference type="PANTHER" id="PTHR35342:SF5">
    <property type="entry name" value="TRICARBOXYLIC TRANSPORT PROTEIN"/>
    <property type="match status" value="1"/>
</dbReference>
<dbReference type="RefSeq" id="WP_071479433.1">
    <property type="nucleotide sequence ID" value="NZ_CP024899.1"/>
</dbReference>
<feature type="transmembrane region" description="Helical" evidence="1">
    <location>
        <begin position="272"/>
        <end position="292"/>
    </location>
</feature>
<keyword evidence="4" id="KW-1185">Reference proteome</keyword>
<feature type="transmembrane region" description="Helical" evidence="1">
    <location>
        <begin position="363"/>
        <end position="382"/>
    </location>
</feature>
<reference evidence="3 4" key="1">
    <citation type="submission" date="2017-11" db="EMBL/GenBank/DDBJ databases">
        <title>Revised Sequence and Annotation of the Rhodobaca barguzinensis strain alga05 Genome.</title>
        <authorList>
            <person name="Kopejtka K."/>
            <person name="Tomasch J.M."/>
            <person name="Bunk B."/>
            <person name="Koblizek M."/>
        </authorList>
    </citation>
    <scope>NUCLEOTIDE SEQUENCE [LARGE SCALE GENOMIC DNA]</scope>
    <source>
        <strain evidence="4">alga05</strain>
    </source>
</reference>
<accession>A0A2K8K517</accession>
<dbReference type="Pfam" id="PF01970">
    <property type="entry name" value="TctA"/>
    <property type="match status" value="1"/>
</dbReference>
<keyword evidence="1" id="KW-0472">Membrane</keyword>
<name>A0A2K8K517_9RHOB</name>
<evidence type="ECO:0000259" key="2">
    <source>
        <dbReference type="Pfam" id="PF01970"/>
    </source>
</evidence>
<keyword evidence="1" id="KW-0812">Transmembrane</keyword>
<feature type="transmembrane region" description="Helical" evidence="1">
    <location>
        <begin position="479"/>
        <end position="497"/>
    </location>
</feature>
<evidence type="ECO:0000313" key="3">
    <source>
        <dbReference type="EMBL" id="ATX64519.1"/>
    </source>
</evidence>
<feature type="transmembrane region" description="Helical" evidence="1">
    <location>
        <begin position="148"/>
        <end position="180"/>
    </location>
</feature>
<dbReference type="EMBL" id="CP024899">
    <property type="protein sequence ID" value="ATX64519.1"/>
    <property type="molecule type" value="Genomic_DNA"/>
</dbReference>
<feature type="transmembrane region" description="Helical" evidence="1">
    <location>
        <begin position="325"/>
        <end position="351"/>
    </location>
</feature>
<feature type="transmembrane region" description="Helical" evidence="1">
    <location>
        <begin position="41"/>
        <end position="66"/>
    </location>
</feature>